<dbReference type="NCBIfam" id="TIGR02563">
    <property type="entry name" value="cas_Csy4"/>
    <property type="match status" value="1"/>
</dbReference>
<proteinExistence type="predicted"/>
<reference evidence="1 2" key="1">
    <citation type="journal article" date="2020" name="Microorganisms">
        <title>Osmotic Adaptation and Compatible Solute Biosynthesis of Phototrophic Bacteria as Revealed from Genome Analyses.</title>
        <authorList>
            <person name="Imhoff J.F."/>
            <person name="Rahn T."/>
            <person name="Kunzel S."/>
            <person name="Keller A."/>
            <person name="Neulinger S.C."/>
        </authorList>
    </citation>
    <scope>NUCLEOTIDE SEQUENCE [LARGE SCALE GENOMIC DNA]</scope>
    <source>
        <strain evidence="1 2">DSM 21303</strain>
    </source>
</reference>
<dbReference type="Proteomes" id="UP001138802">
    <property type="component" value="Unassembled WGS sequence"/>
</dbReference>
<evidence type="ECO:0000313" key="1">
    <source>
        <dbReference type="EMBL" id="MBK1646690.1"/>
    </source>
</evidence>
<name>A0A9X0WLJ0_9GAMM</name>
<dbReference type="CDD" id="cd09739">
    <property type="entry name" value="Cas6_I-F"/>
    <property type="match status" value="1"/>
</dbReference>
<dbReference type="Gene3D" id="3.30.70.2540">
    <property type="entry name" value="CRISPR-associated endoribonuclease Cas6/Csy4"/>
    <property type="match status" value="1"/>
</dbReference>
<dbReference type="AlphaFoldDB" id="A0A9X0WLJ0"/>
<evidence type="ECO:0000313" key="2">
    <source>
        <dbReference type="Proteomes" id="UP001138802"/>
    </source>
</evidence>
<dbReference type="GO" id="GO:0043571">
    <property type="term" value="P:maintenance of CRISPR repeat elements"/>
    <property type="evidence" value="ECO:0007669"/>
    <property type="project" value="InterPro"/>
</dbReference>
<gene>
    <name evidence="1" type="primary">cas6f</name>
    <name evidence="1" type="ORF">CKO25_19010</name>
</gene>
<dbReference type="InterPro" id="IPR042564">
    <property type="entry name" value="CRISPR-Cas6/Csy4_sf"/>
</dbReference>
<dbReference type="InterPro" id="IPR013396">
    <property type="entry name" value="CRISPR-assoc_prot_Csy4"/>
</dbReference>
<comment type="caution">
    <text evidence="1">The sequence shown here is derived from an EMBL/GenBank/DDBJ whole genome shotgun (WGS) entry which is preliminary data.</text>
</comment>
<accession>A0A9X0WLJ0</accession>
<dbReference type="Pfam" id="PF09618">
    <property type="entry name" value="Cas_Csy4"/>
    <property type="match status" value="1"/>
</dbReference>
<protein>
    <submittedName>
        <fullName evidence="1">Type I-F CRISPR-associated endoribonuclease Cas6/Csy4</fullName>
    </submittedName>
</protein>
<organism evidence="1 2">
    <name type="scientific">Thiocapsa imhoffii</name>
    <dbReference type="NCBI Taxonomy" id="382777"/>
    <lineage>
        <taxon>Bacteria</taxon>
        <taxon>Pseudomonadati</taxon>
        <taxon>Pseudomonadota</taxon>
        <taxon>Gammaproteobacteria</taxon>
        <taxon>Chromatiales</taxon>
        <taxon>Chromatiaceae</taxon>
        <taxon>Thiocapsa</taxon>
    </lineage>
</organism>
<keyword evidence="2" id="KW-1185">Reference proteome</keyword>
<dbReference type="RefSeq" id="WP_200389513.1">
    <property type="nucleotide sequence ID" value="NZ_NRSD01000031.1"/>
</dbReference>
<sequence>MDHYQELRLLPDPEFPTTVLLSALFAKLHRALVDLPEPRTGISFPGYDAKLPGLGNRLRIHGSAVALDALAVRPWMSGMRDHVAVGPITLTPVTDQSVLVRRVQAKSSPARLRRRLIRRHGLSPETALVRQPMRDGKRLSLPWLEVRSISTGQRFRLFIDQEVRPGPPIPGSFSHYGLSATATLPWF</sequence>
<dbReference type="GO" id="GO:0004519">
    <property type="term" value="F:endonuclease activity"/>
    <property type="evidence" value="ECO:0007669"/>
    <property type="project" value="InterPro"/>
</dbReference>
<dbReference type="EMBL" id="NRSD01000031">
    <property type="protein sequence ID" value="MBK1646690.1"/>
    <property type="molecule type" value="Genomic_DNA"/>
</dbReference>